<keyword evidence="2" id="KW-1185">Reference proteome</keyword>
<protein>
    <submittedName>
        <fullName evidence="1">Uncharacterized protein</fullName>
    </submittedName>
</protein>
<proteinExistence type="predicted"/>
<gene>
    <name evidence="1" type="ORF">SCARR_03995</name>
</gene>
<reference evidence="1 2" key="1">
    <citation type="submission" date="2019-04" db="EMBL/GenBank/DDBJ databases">
        <authorList>
            <person name="Van Vliet M D."/>
        </authorList>
    </citation>
    <scope>NUCLEOTIDE SEQUENCE [LARGE SCALE GENOMIC DNA]</scope>
    <source>
        <strain evidence="1 2">F21</strain>
    </source>
</reference>
<dbReference type="Proteomes" id="UP000346198">
    <property type="component" value="Unassembled WGS sequence"/>
</dbReference>
<accession>A0A6C2UNS8</accession>
<name>A0A6C2UNS8_9BACT</name>
<sequence length="84" mass="9749">MVQFVLTDGELQREQQKLADAYTDELFNFPNSETVSFPYSRLLVDVERFSDDEQEPMSRVGMGRFYMKTSGGQQLRRTLTSVET</sequence>
<dbReference type="Pfam" id="PF05013">
    <property type="entry name" value="FGase"/>
    <property type="match status" value="1"/>
</dbReference>
<dbReference type="AlphaFoldDB" id="A0A6C2UNS8"/>
<dbReference type="InterPro" id="IPR007709">
    <property type="entry name" value="N-FG_amidohydro"/>
</dbReference>
<dbReference type="Gene3D" id="3.40.630.40">
    <property type="entry name" value="Zn-dependent exopeptidases"/>
    <property type="match status" value="1"/>
</dbReference>
<dbReference type="EMBL" id="CAAHFH010000002">
    <property type="protein sequence ID" value="VGO21915.1"/>
    <property type="molecule type" value="Genomic_DNA"/>
</dbReference>
<organism evidence="1 2">
    <name type="scientific">Pontiella sulfatireligans</name>
    <dbReference type="NCBI Taxonomy" id="2750658"/>
    <lineage>
        <taxon>Bacteria</taxon>
        <taxon>Pseudomonadati</taxon>
        <taxon>Kiritimatiellota</taxon>
        <taxon>Kiritimatiellia</taxon>
        <taxon>Kiritimatiellales</taxon>
        <taxon>Pontiellaceae</taxon>
        <taxon>Pontiella</taxon>
    </lineage>
</organism>
<dbReference type="SUPFAM" id="SSF53187">
    <property type="entry name" value="Zn-dependent exopeptidases"/>
    <property type="match status" value="1"/>
</dbReference>
<evidence type="ECO:0000313" key="2">
    <source>
        <dbReference type="Proteomes" id="UP000346198"/>
    </source>
</evidence>
<dbReference type="RefSeq" id="WP_168433450.1">
    <property type="nucleotide sequence ID" value="NZ_CAAHFH010000002.1"/>
</dbReference>
<evidence type="ECO:0000313" key="1">
    <source>
        <dbReference type="EMBL" id="VGO21915.1"/>
    </source>
</evidence>